<dbReference type="CDD" id="cd18095">
    <property type="entry name" value="SpoU-like_rRNA-MTase"/>
    <property type="match status" value="1"/>
</dbReference>
<dbReference type="EMBL" id="JACOQI010000010">
    <property type="protein sequence ID" value="MBC5770904.1"/>
    <property type="molecule type" value="Genomic_DNA"/>
</dbReference>
<dbReference type="Pfam" id="PF00588">
    <property type="entry name" value="SpoU_methylase"/>
    <property type="match status" value="1"/>
</dbReference>
<gene>
    <name evidence="6" type="ORF">H8Z83_11335</name>
</gene>
<evidence type="ECO:0000313" key="6">
    <source>
        <dbReference type="EMBL" id="MBC5770904.1"/>
    </source>
</evidence>
<proteinExistence type="inferred from homology"/>
<dbReference type="AlphaFoldDB" id="A0A923MJZ4"/>
<protein>
    <submittedName>
        <fullName evidence="6">RNA methyltransferase</fullName>
    </submittedName>
</protein>
<dbReference type="GO" id="GO:0008173">
    <property type="term" value="F:RNA methyltransferase activity"/>
    <property type="evidence" value="ECO:0007669"/>
    <property type="project" value="InterPro"/>
</dbReference>
<dbReference type="SUPFAM" id="SSF55315">
    <property type="entry name" value="L30e-like"/>
    <property type="match status" value="1"/>
</dbReference>
<dbReference type="InterPro" id="IPR001537">
    <property type="entry name" value="SpoU_MeTrfase"/>
</dbReference>
<dbReference type="GO" id="GO:0032259">
    <property type="term" value="P:methylation"/>
    <property type="evidence" value="ECO:0007669"/>
    <property type="project" value="UniProtKB-KW"/>
</dbReference>
<dbReference type="InterPro" id="IPR051259">
    <property type="entry name" value="rRNA_Methyltransferase"/>
</dbReference>
<dbReference type="RefSeq" id="WP_187015129.1">
    <property type="nucleotide sequence ID" value="NZ_JACOQI010000010.1"/>
</dbReference>
<name>A0A923MJZ4_9FIRM</name>
<evidence type="ECO:0000259" key="4">
    <source>
        <dbReference type="Pfam" id="PF00588"/>
    </source>
</evidence>
<evidence type="ECO:0000256" key="2">
    <source>
        <dbReference type="ARBA" id="ARBA00022603"/>
    </source>
</evidence>
<dbReference type="Gene3D" id="3.30.1330.30">
    <property type="match status" value="1"/>
</dbReference>
<comment type="similarity">
    <text evidence="1">Belongs to the class IV-like SAM-binding methyltransferase superfamily. RNA methyltransferase TrmH family.</text>
</comment>
<evidence type="ECO:0000256" key="3">
    <source>
        <dbReference type="ARBA" id="ARBA00022679"/>
    </source>
</evidence>
<feature type="domain" description="MRM3-like substrate binding" evidence="5">
    <location>
        <begin position="13"/>
        <end position="89"/>
    </location>
</feature>
<dbReference type="PANTHER" id="PTHR43191:SF2">
    <property type="entry name" value="RRNA METHYLTRANSFERASE 3, MITOCHONDRIAL"/>
    <property type="match status" value="1"/>
</dbReference>
<organism evidence="6 7">
    <name type="scientific">Dysosmobacter segnis</name>
    <dbReference type="NCBI Taxonomy" id="2763042"/>
    <lineage>
        <taxon>Bacteria</taxon>
        <taxon>Bacillati</taxon>
        <taxon>Bacillota</taxon>
        <taxon>Clostridia</taxon>
        <taxon>Eubacteriales</taxon>
        <taxon>Oscillospiraceae</taxon>
        <taxon>Dysosmobacter</taxon>
    </lineage>
</organism>
<sequence length="253" mass="27353">MEIITSRQNPLCTHLRKLAASASYRRQRGEFLCDSPKLLKEALLWGAEVRTVVATAGVDLPELPLGVRQVEVPADVMKSVSPMETPQGTLFTCAIHTEPLPEMLAGRRYVVLDTLQDPGNVGTILRTADAFHADGMFLVNGCADLYNPKTLRATMGAVFRCPVWTVGAEELSALLKKSGIPLYGAALREDTLDARAVDYSRCAIAIGSEGRGLTESVLALCDRTIKIPMSEHCESLNAAAAATVLLWEAARND</sequence>
<evidence type="ECO:0000313" key="7">
    <source>
        <dbReference type="Proteomes" id="UP000620327"/>
    </source>
</evidence>
<keyword evidence="3" id="KW-0808">Transferase</keyword>
<evidence type="ECO:0000259" key="5">
    <source>
        <dbReference type="Pfam" id="PF22435"/>
    </source>
</evidence>
<feature type="domain" description="tRNA/rRNA methyltransferase SpoU type" evidence="4">
    <location>
        <begin position="109"/>
        <end position="247"/>
    </location>
</feature>
<dbReference type="InterPro" id="IPR029064">
    <property type="entry name" value="Ribosomal_eL30-like_sf"/>
</dbReference>
<comment type="caution">
    <text evidence="6">The sequence shown here is derived from an EMBL/GenBank/DDBJ whole genome shotgun (WGS) entry which is preliminary data.</text>
</comment>
<dbReference type="Proteomes" id="UP000620327">
    <property type="component" value="Unassembled WGS sequence"/>
</dbReference>
<dbReference type="InterPro" id="IPR029028">
    <property type="entry name" value="Alpha/beta_knot_MTases"/>
</dbReference>
<dbReference type="Pfam" id="PF22435">
    <property type="entry name" value="MRM3-like_sub_bind"/>
    <property type="match status" value="1"/>
</dbReference>
<dbReference type="PANTHER" id="PTHR43191">
    <property type="entry name" value="RRNA METHYLTRANSFERASE 3"/>
    <property type="match status" value="1"/>
</dbReference>
<keyword evidence="2 6" id="KW-0489">Methyltransferase</keyword>
<dbReference type="GO" id="GO:0003723">
    <property type="term" value="F:RNA binding"/>
    <property type="evidence" value="ECO:0007669"/>
    <property type="project" value="InterPro"/>
</dbReference>
<dbReference type="GO" id="GO:0006396">
    <property type="term" value="P:RNA processing"/>
    <property type="evidence" value="ECO:0007669"/>
    <property type="project" value="InterPro"/>
</dbReference>
<dbReference type="SUPFAM" id="SSF75217">
    <property type="entry name" value="alpha/beta knot"/>
    <property type="match status" value="1"/>
</dbReference>
<evidence type="ECO:0000256" key="1">
    <source>
        <dbReference type="ARBA" id="ARBA00007228"/>
    </source>
</evidence>
<reference evidence="6" key="1">
    <citation type="submission" date="2020-08" db="EMBL/GenBank/DDBJ databases">
        <title>Genome public.</title>
        <authorList>
            <person name="Liu C."/>
            <person name="Sun Q."/>
        </authorList>
    </citation>
    <scope>NUCLEOTIDE SEQUENCE</scope>
    <source>
        <strain evidence="6">BX15</strain>
    </source>
</reference>
<dbReference type="InterPro" id="IPR053888">
    <property type="entry name" value="MRM3-like_sub_bind"/>
</dbReference>
<dbReference type="Gene3D" id="3.40.1280.10">
    <property type="match status" value="1"/>
</dbReference>
<keyword evidence="7" id="KW-1185">Reference proteome</keyword>
<accession>A0A923MJZ4</accession>
<dbReference type="InterPro" id="IPR029026">
    <property type="entry name" value="tRNA_m1G_MTases_N"/>
</dbReference>